<sequence length="44" mass="4609">RSMPDKFAGPMPVSIPDKVKAVACGNQHTVVLTVNGEVLVSGMK</sequence>
<dbReference type="EMBL" id="CAJOBH010088710">
    <property type="protein sequence ID" value="CAF4554043.1"/>
    <property type="molecule type" value="Genomic_DNA"/>
</dbReference>
<gene>
    <name evidence="1" type="ORF">BYL167_LOCUS38238</name>
    <name evidence="2" type="ORF">GIL414_LOCUS54915</name>
</gene>
<dbReference type="PROSITE" id="PS00626">
    <property type="entry name" value="RCC1_2"/>
    <property type="match status" value="1"/>
</dbReference>
<accession>A0A8S3DBY8</accession>
<dbReference type="Proteomes" id="UP000681967">
    <property type="component" value="Unassembled WGS sequence"/>
</dbReference>
<reference evidence="2" key="1">
    <citation type="submission" date="2021-02" db="EMBL/GenBank/DDBJ databases">
        <authorList>
            <person name="Nowell W R."/>
        </authorList>
    </citation>
    <scope>NUCLEOTIDE SEQUENCE</scope>
</reference>
<name>A0A8S3DBY8_9BILA</name>
<dbReference type="Gene3D" id="2.130.10.30">
    <property type="entry name" value="Regulator of chromosome condensation 1/beta-lactamase-inhibitor protein II"/>
    <property type="match status" value="1"/>
</dbReference>
<dbReference type="AlphaFoldDB" id="A0A8S3DBY8"/>
<dbReference type="SUPFAM" id="SSF50985">
    <property type="entry name" value="RCC1/BLIP-II"/>
    <property type="match status" value="1"/>
</dbReference>
<feature type="non-terminal residue" evidence="2">
    <location>
        <position position="1"/>
    </location>
</feature>
<organism evidence="2 3">
    <name type="scientific">Rotaria magnacalcarata</name>
    <dbReference type="NCBI Taxonomy" id="392030"/>
    <lineage>
        <taxon>Eukaryota</taxon>
        <taxon>Metazoa</taxon>
        <taxon>Spiralia</taxon>
        <taxon>Gnathifera</taxon>
        <taxon>Rotifera</taxon>
        <taxon>Eurotatoria</taxon>
        <taxon>Bdelloidea</taxon>
        <taxon>Philodinida</taxon>
        <taxon>Philodinidae</taxon>
        <taxon>Rotaria</taxon>
    </lineage>
</organism>
<evidence type="ECO:0000313" key="1">
    <source>
        <dbReference type="EMBL" id="CAF4554043.1"/>
    </source>
</evidence>
<comment type="caution">
    <text evidence="2">The sequence shown here is derived from an EMBL/GenBank/DDBJ whole genome shotgun (WGS) entry which is preliminary data.</text>
</comment>
<evidence type="ECO:0000313" key="2">
    <source>
        <dbReference type="EMBL" id="CAF4962152.1"/>
    </source>
</evidence>
<dbReference type="Proteomes" id="UP000681720">
    <property type="component" value="Unassembled WGS sequence"/>
</dbReference>
<dbReference type="Pfam" id="PF13540">
    <property type="entry name" value="RCC1_2"/>
    <property type="match status" value="1"/>
</dbReference>
<proteinExistence type="predicted"/>
<dbReference type="EMBL" id="CAJOBJ010193668">
    <property type="protein sequence ID" value="CAF4962152.1"/>
    <property type="molecule type" value="Genomic_DNA"/>
</dbReference>
<dbReference type="InterPro" id="IPR009091">
    <property type="entry name" value="RCC1/BLIP-II"/>
</dbReference>
<evidence type="ECO:0000313" key="3">
    <source>
        <dbReference type="Proteomes" id="UP000681720"/>
    </source>
</evidence>
<dbReference type="InterPro" id="IPR000408">
    <property type="entry name" value="Reg_chr_condens"/>
</dbReference>
<protein>
    <submittedName>
        <fullName evidence="2">Uncharacterized protein</fullName>
    </submittedName>
</protein>